<keyword evidence="2" id="KW-1185">Reference proteome</keyword>
<protein>
    <submittedName>
        <fullName evidence="1">Uncharacterized protein</fullName>
    </submittedName>
</protein>
<name>A0ABW1L913_9BACL</name>
<dbReference type="RefSeq" id="WP_377733824.1">
    <property type="nucleotide sequence ID" value="NZ_JBHSRI010000015.1"/>
</dbReference>
<dbReference type="EMBL" id="JBHSRI010000015">
    <property type="protein sequence ID" value="MFC6039687.1"/>
    <property type="molecule type" value="Genomic_DNA"/>
</dbReference>
<accession>A0ABW1L913</accession>
<comment type="caution">
    <text evidence="1">The sequence shown here is derived from an EMBL/GenBank/DDBJ whole genome shotgun (WGS) entry which is preliminary data.</text>
</comment>
<proteinExistence type="predicted"/>
<organism evidence="1 2">
    <name type="scientific">Paenisporosarcina macmurdoensis</name>
    <dbReference type="NCBI Taxonomy" id="212659"/>
    <lineage>
        <taxon>Bacteria</taxon>
        <taxon>Bacillati</taxon>
        <taxon>Bacillota</taxon>
        <taxon>Bacilli</taxon>
        <taxon>Bacillales</taxon>
        <taxon>Caryophanaceae</taxon>
        <taxon>Paenisporosarcina</taxon>
    </lineage>
</organism>
<dbReference type="Proteomes" id="UP001596170">
    <property type="component" value="Unassembled WGS sequence"/>
</dbReference>
<evidence type="ECO:0000313" key="1">
    <source>
        <dbReference type="EMBL" id="MFC6039687.1"/>
    </source>
</evidence>
<sequence>MPWQKKIRFLIGQPIGISFANGQGTSGILCNAYDGQLYILEYLYQSQFALKHYDYQTIQDINPFPNCQ</sequence>
<evidence type="ECO:0000313" key="2">
    <source>
        <dbReference type="Proteomes" id="UP001596170"/>
    </source>
</evidence>
<reference evidence="2" key="1">
    <citation type="journal article" date="2019" name="Int. J. Syst. Evol. Microbiol.">
        <title>The Global Catalogue of Microorganisms (GCM) 10K type strain sequencing project: providing services to taxonomists for standard genome sequencing and annotation.</title>
        <authorList>
            <consortium name="The Broad Institute Genomics Platform"/>
            <consortium name="The Broad Institute Genome Sequencing Center for Infectious Disease"/>
            <person name="Wu L."/>
            <person name="Ma J."/>
        </authorList>
    </citation>
    <scope>NUCLEOTIDE SEQUENCE [LARGE SCALE GENOMIC DNA]</scope>
    <source>
        <strain evidence="2">CCUG 54527</strain>
    </source>
</reference>
<gene>
    <name evidence="1" type="ORF">ACFPYN_09675</name>
</gene>